<organism evidence="1 2">
    <name type="scientific">Thermus aquaticus</name>
    <dbReference type="NCBI Taxonomy" id="271"/>
    <lineage>
        <taxon>Bacteria</taxon>
        <taxon>Thermotogati</taxon>
        <taxon>Deinococcota</taxon>
        <taxon>Deinococci</taxon>
        <taxon>Thermales</taxon>
        <taxon>Thermaceae</taxon>
        <taxon>Thermus</taxon>
    </lineage>
</organism>
<accession>A0A0N0BL59</accession>
<dbReference type="InterPro" id="IPR009061">
    <property type="entry name" value="DNA-bd_dom_put_sf"/>
</dbReference>
<protein>
    <submittedName>
        <fullName evidence="1">Chaperone modulatory protein CbpM</fullName>
    </submittedName>
</protein>
<dbReference type="Proteomes" id="UP000037685">
    <property type="component" value="Unassembled WGS sequence"/>
</dbReference>
<dbReference type="RefSeq" id="WP_003045302.1">
    <property type="nucleotide sequence ID" value="NZ_LHCI01000106.1"/>
</dbReference>
<dbReference type="SUPFAM" id="SSF46955">
    <property type="entry name" value="Putative DNA-binding domain"/>
    <property type="match status" value="1"/>
</dbReference>
<evidence type="ECO:0000313" key="2">
    <source>
        <dbReference type="Proteomes" id="UP000037685"/>
    </source>
</evidence>
<sequence>MLARSAWLSLEALEEHGLSRSAVRAYVEIGFVEPLEVGGTWYFRREDLLRMAKAERIRKDLGANLIGAALVVEILERSQ</sequence>
<dbReference type="EMBL" id="LHCI01000106">
    <property type="protein sequence ID" value="KOX89093.1"/>
    <property type="molecule type" value="Genomic_DNA"/>
</dbReference>
<evidence type="ECO:0000313" key="1">
    <source>
        <dbReference type="EMBL" id="KOX89093.1"/>
    </source>
</evidence>
<dbReference type="Gene3D" id="1.10.1660.10">
    <property type="match status" value="1"/>
</dbReference>
<name>A0A0N0BL59_THEAQ</name>
<proteinExistence type="predicted"/>
<dbReference type="PATRIC" id="fig|271.14.peg.334"/>
<gene>
    <name evidence="1" type="primary">cbpM</name>
    <name evidence="1" type="ORF">BVI061214_00244</name>
</gene>
<reference evidence="1 2" key="1">
    <citation type="submission" date="2015-07" db="EMBL/GenBank/DDBJ databases">
        <authorList>
            <person name="Noorani M."/>
        </authorList>
    </citation>
    <scope>NUCLEOTIDE SEQUENCE [LARGE SCALE GENOMIC DNA]</scope>
    <source>
        <strain evidence="2">ATCC 25104 / DSM 625 / JCM 10724 / NBRC 103206 / NCIMB 11243 / YT-1</strain>
    </source>
</reference>
<dbReference type="Pfam" id="PF13591">
    <property type="entry name" value="MerR_2"/>
    <property type="match status" value="1"/>
</dbReference>
<dbReference type="AlphaFoldDB" id="A0A0N0BL59"/>
<comment type="caution">
    <text evidence="1">The sequence shown here is derived from an EMBL/GenBank/DDBJ whole genome shotgun (WGS) entry which is preliminary data.</text>
</comment>